<evidence type="ECO:0000313" key="1">
    <source>
        <dbReference type="EMBL" id="MDO8059418.1"/>
    </source>
</evidence>
<proteinExistence type="predicted"/>
<dbReference type="Proteomes" id="UP001170674">
    <property type="component" value="Unassembled WGS sequence"/>
</dbReference>
<reference evidence="1 2" key="1">
    <citation type="journal article" date="2023" name="Int. J. Syst. Evol. Microbiol.">
        <title>The observation of taxonomic boundaries for the 16SrII and 16SrXXV phytoplasmas using genome-based delimitation.</title>
        <authorList>
            <person name="Rodrigues Jardim B."/>
            <person name="Tran-Nguyen L.T.T."/>
            <person name="Gambley C."/>
            <person name="Al-Sadi A.M."/>
            <person name="Al-Subhi A.M."/>
            <person name="Foissac X."/>
            <person name="Salar P."/>
            <person name="Cai H."/>
            <person name="Yang J.Y."/>
            <person name="Davis R."/>
            <person name="Jones L."/>
            <person name="Rodoni B."/>
            <person name="Constable F.E."/>
        </authorList>
    </citation>
    <scope>NUCLEOTIDE SEQUENCE [LARGE SCALE GENOMIC DNA]</scope>
    <source>
        <strain evidence="1">BAWM-OMN-P53</strain>
    </source>
</reference>
<gene>
    <name evidence="1" type="ORF">OC683_02270</name>
</gene>
<sequence>MISIIIEITFTKIAELKKSEPKILNDEYHSFLLPIAALKPPKSSLAKEIDKIKKLPKEVSTIVGDIAKISVHMGNVAANPNVLANCEDLNHARWKKEVPNAILSNLNSFYKIASAEG</sequence>
<organism evidence="1 2">
    <name type="scientific">Candidatus Phytoplasma crotalariae</name>
    <dbReference type="NCBI Taxonomy" id="2982627"/>
    <lineage>
        <taxon>Bacteria</taxon>
        <taxon>Bacillati</taxon>
        <taxon>Mycoplasmatota</taxon>
        <taxon>Mollicutes</taxon>
        <taxon>Acholeplasmatales</taxon>
        <taxon>Acholeplasmataceae</taxon>
        <taxon>Candidatus Phytoplasma</taxon>
        <taxon>16SrII (Peanut WB group)</taxon>
    </lineage>
</organism>
<dbReference type="RefSeq" id="WP_304514920.1">
    <property type="nucleotide sequence ID" value="NZ_JAOSIR010000044.1"/>
</dbReference>
<name>A0ABT9D654_9MOLU</name>
<comment type="caution">
    <text evidence="1">The sequence shown here is derived from an EMBL/GenBank/DDBJ whole genome shotgun (WGS) entry which is preliminary data.</text>
</comment>
<accession>A0ABT9D654</accession>
<keyword evidence="2" id="KW-1185">Reference proteome</keyword>
<dbReference type="EMBL" id="JAOSIR010000044">
    <property type="protein sequence ID" value="MDO8059418.1"/>
    <property type="molecule type" value="Genomic_DNA"/>
</dbReference>
<protein>
    <submittedName>
        <fullName evidence="1">Uncharacterized protein</fullName>
    </submittedName>
</protein>
<evidence type="ECO:0000313" key="2">
    <source>
        <dbReference type="Proteomes" id="UP001170674"/>
    </source>
</evidence>